<keyword evidence="2" id="KW-1185">Reference proteome</keyword>
<organism evidence="1 2">
    <name type="scientific">Oryza meyeriana var. granulata</name>
    <dbReference type="NCBI Taxonomy" id="110450"/>
    <lineage>
        <taxon>Eukaryota</taxon>
        <taxon>Viridiplantae</taxon>
        <taxon>Streptophyta</taxon>
        <taxon>Embryophyta</taxon>
        <taxon>Tracheophyta</taxon>
        <taxon>Spermatophyta</taxon>
        <taxon>Magnoliopsida</taxon>
        <taxon>Liliopsida</taxon>
        <taxon>Poales</taxon>
        <taxon>Poaceae</taxon>
        <taxon>BOP clade</taxon>
        <taxon>Oryzoideae</taxon>
        <taxon>Oryzeae</taxon>
        <taxon>Oryzinae</taxon>
        <taxon>Oryza</taxon>
        <taxon>Oryza meyeriana</taxon>
    </lineage>
</organism>
<evidence type="ECO:0000313" key="2">
    <source>
        <dbReference type="Proteomes" id="UP000479710"/>
    </source>
</evidence>
<gene>
    <name evidence="1" type="ORF">E2562_036858</name>
</gene>
<dbReference type="AlphaFoldDB" id="A0A6G1ETB9"/>
<sequence length="158" mass="16923">MSEAGEKTCVVAEGILPSVARGVVANKGGTVVTAVMPKQAKSEGKGAMSNGLEKAAGVPILPEQRLNTRVLLPLVLALDCRSLLRRRRSFEPMSTVEGDNGRFSWGCRQKKAMQCGDRFLAVLGTKSPDKFMLVVNTMFDACAAECSSNWSCVTPMPT</sequence>
<name>A0A6G1ETB9_9ORYZ</name>
<accession>A0A6G1ETB9</accession>
<dbReference type="Proteomes" id="UP000479710">
    <property type="component" value="Unassembled WGS sequence"/>
</dbReference>
<comment type="caution">
    <text evidence="1">The sequence shown here is derived from an EMBL/GenBank/DDBJ whole genome shotgun (WGS) entry which is preliminary data.</text>
</comment>
<reference evidence="1 2" key="1">
    <citation type="submission" date="2019-11" db="EMBL/GenBank/DDBJ databases">
        <title>Whole genome sequence of Oryza granulata.</title>
        <authorList>
            <person name="Li W."/>
        </authorList>
    </citation>
    <scope>NUCLEOTIDE SEQUENCE [LARGE SCALE GENOMIC DNA]</scope>
    <source>
        <strain evidence="2">cv. Menghai</strain>
        <tissue evidence="1">Leaf</tissue>
    </source>
</reference>
<proteinExistence type="predicted"/>
<protein>
    <submittedName>
        <fullName evidence="1">Uncharacterized protein</fullName>
    </submittedName>
</protein>
<dbReference type="EMBL" id="SPHZ02000003">
    <property type="protein sequence ID" value="KAF0927898.1"/>
    <property type="molecule type" value="Genomic_DNA"/>
</dbReference>
<evidence type="ECO:0000313" key="1">
    <source>
        <dbReference type="EMBL" id="KAF0927898.1"/>
    </source>
</evidence>